<proteinExistence type="predicted"/>
<reference evidence="1" key="1">
    <citation type="submission" date="2022-11" db="EMBL/GenBank/DDBJ databases">
        <title>Centuries of genome instability and evolution in soft-shell clam transmissible cancer (bioRxiv).</title>
        <authorList>
            <person name="Hart S.F.M."/>
            <person name="Yonemitsu M.A."/>
            <person name="Giersch R.M."/>
            <person name="Beal B.F."/>
            <person name="Arriagada G."/>
            <person name="Davis B.W."/>
            <person name="Ostrander E.A."/>
            <person name="Goff S.P."/>
            <person name="Metzger M.J."/>
        </authorList>
    </citation>
    <scope>NUCLEOTIDE SEQUENCE</scope>
    <source>
        <strain evidence="1">MELC-2E11</strain>
        <tissue evidence="1">Siphon/mantle</tissue>
    </source>
</reference>
<sequence>MATQMHVIFSRDIMGVGLIAGVPFACAGSVGSSLSCMSAPNLVSPAQLEATTSAGALVGNIDATSHMSHDRVVSANQISSTYQPPQCTVWPTMAMCMYLLDARAKQRTIKSATNPQGCWDWFGYTGTLFGK</sequence>
<organism evidence="1 2">
    <name type="scientific">Mya arenaria</name>
    <name type="common">Soft-shell clam</name>
    <dbReference type="NCBI Taxonomy" id="6604"/>
    <lineage>
        <taxon>Eukaryota</taxon>
        <taxon>Metazoa</taxon>
        <taxon>Spiralia</taxon>
        <taxon>Lophotrochozoa</taxon>
        <taxon>Mollusca</taxon>
        <taxon>Bivalvia</taxon>
        <taxon>Autobranchia</taxon>
        <taxon>Heteroconchia</taxon>
        <taxon>Euheterodonta</taxon>
        <taxon>Imparidentia</taxon>
        <taxon>Neoheterodontei</taxon>
        <taxon>Myida</taxon>
        <taxon>Myoidea</taxon>
        <taxon>Myidae</taxon>
        <taxon>Mya</taxon>
    </lineage>
</organism>
<gene>
    <name evidence="1" type="ORF">MAR_018658</name>
</gene>
<dbReference type="SUPFAM" id="SSF53474">
    <property type="entry name" value="alpha/beta-Hydrolases"/>
    <property type="match status" value="1"/>
</dbReference>
<dbReference type="Proteomes" id="UP001164746">
    <property type="component" value="Chromosome 6"/>
</dbReference>
<name>A0ABY7EFQ3_MYAAR</name>
<evidence type="ECO:0000313" key="2">
    <source>
        <dbReference type="Proteomes" id="UP001164746"/>
    </source>
</evidence>
<keyword evidence="2" id="KW-1185">Reference proteome</keyword>
<accession>A0ABY7EFQ3</accession>
<evidence type="ECO:0000313" key="1">
    <source>
        <dbReference type="EMBL" id="WAR08700.1"/>
    </source>
</evidence>
<dbReference type="EMBL" id="CP111017">
    <property type="protein sequence ID" value="WAR08700.1"/>
    <property type="molecule type" value="Genomic_DNA"/>
</dbReference>
<protein>
    <submittedName>
        <fullName evidence="1">Uncharacterized protein</fullName>
    </submittedName>
</protein>
<dbReference type="InterPro" id="IPR029058">
    <property type="entry name" value="AB_hydrolase_fold"/>
</dbReference>